<dbReference type="Proteomes" id="UP001500466">
    <property type="component" value="Unassembled WGS sequence"/>
</dbReference>
<evidence type="ECO:0000313" key="2">
    <source>
        <dbReference type="Proteomes" id="UP001500466"/>
    </source>
</evidence>
<accession>A0ABP9HDS5</accession>
<reference evidence="2" key="1">
    <citation type="journal article" date="2019" name="Int. J. Syst. Evol. Microbiol.">
        <title>The Global Catalogue of Microorganisms (GCM) 10K type strain sequencing project: providing services to taxonomists for standard genome sequencing and annotation.</title>
        <authorList>
            <consortium name="The Broad Institute Genomics Platform"/>
            <consortium name="The Broad Institute Genome Sequencing Center for Infectious Disease"/>
            <person name="Wu L."/>
            <person name="Ma J."/>
        </authorList>
    </citation>
    <scope>NUCLEOTIDE SEQUENCE [LARGE SCALE GENOMIC DNA]</scope>
    <source>
        <strain evidence="2">JCM 17986</strain>
    </source>
</reference>
<evidence type="ECO:0000313" key="1">
    <source>
        <dbReference type="EMBL" id="GAA4968400.1"/>
    </source>
</evidence>
<protein>
    <submittedName>
        <fullName evidence="1">Uncharacterized protein</fullName>
    </submittedName>
</protein>
<sequence>MDDIVWGRLSGDARAEVDRLILAGRKVHAVALLREAAGPPTPGIHAAVDVVQWRWEELGCPAG</sequence>
<keyword evidence="2" id="KW-1185">Reference proteome</keyword>
<comment type="caution">
    <text evidence="1">The sequence shown here is derived from an EMBL/GenBank/DDBJ whole genome shotgun (WGS) entry which is preliminary data.</text>
</comment>
<name>A0ABP9HDS5_9ACTN</name>
<organism evidence="1 2">
    <name type="scientific">Yinghuangia aomiensis</name>
    <dbReference type="NCBI Taxonomy" id="676205"/>
    <lineage>
        <taxon>Bacteria</taxon>
        <taxon>Bacillati</taxon>
        <taxon>Actinomycetota</taxon>
        <taxon>Actinomycetes</taxon>
        <taxon>Kitasatosporales</taxon>
        <taxon>Streptomycetaceae</taxon>
        <taxon>Yinghuangia</taxon>
    </lineage>
</organism>
<gene>
    <name evidence="1" type="ORF">GCM10023205_36920</name>
</gene>
<proteinExistence type="predicted"/>
<dbReference type="RefSeq" id="WP_345676623.1">
    <property type="nucleotide sequence ID" value="NZ_BAABHS010000012.1"/>
</dbReference>
<dbReference type="EMBL" id="BAABHS010000012">
    <property type="protein sequence ID" value="GAA4968400.1"/>
    <property type="molecule type" value="Genomic_DNA"/>
</dbReference>